<evidence type="ECO:0000259" key="4">
    <source>
        <dbReference type="Pfam" id="PF14257"/>
    </source>
</evidence>
<keyword evidence="6" id="KW-1185">Reference proteome</keyword>
<dbReference type="RefSeq" id="WP_186887398.1">
    <property type="nucleotide sequence ID" value="NZ_JACONZ010000002.1"/>
</dbReference>
<keyword evidence="2" id="KW-1133">Transmembrane helix</keyword>
<sequence>MKHPPLLMRLAAPALCFVLICALAGCGGSAGTENFSAAPAAMDQTAAAEAESYGAGLTGAGAQSDRKLVVNAELWLDATDFDAAAAEIERQVEALGGYLASSSRDGSADSSSRSARYEARIPAGKLASFLEGAGKTGTVVSSSQSTADVTAQYVDNEARLSSLRTQEQRLLELMSQAQKLEDLITLEDKLSEVRYEIESITGQQKLYDNQVEYATVSVIVNEVARETLTAPTFGDRILRAFQGSAENAAHLAQEMVILFIYLLPLLLLAAAVLAVVLLSLRAGKRRRARRMAAMQQPAAPAFPPPGENAGPDGR</sequence>
<dbReference type="Pfam" id="PF14257">
    <property type="entry name" value="DUF4349"/>
    <property type="match status" value="1"/>
</dbReference>
<comment type="caution">
    <text evidence="5">The sequence shown here is derived from an EMBL/GenBank/DDBJ whole genome shotgun (WGS) entry which is preliminary data.</text>
</comment>
<feature type="chain" id="PRO_5038364334" evidence="3">
    <location>
        <begin position="25"/>
        <end position="314"/>
    </location>
</feature>
<name>A0A923IA07_9FIRM</name>
<keyword evidence="2" id="KW-0472">Membrane</keyword>
<feature type="region of interest" description="Disordered" evidence="1">
    <location>
        <begin position="293"/>
        <end position="314"/>
    </location>
</feature>
<organism evidence="5 6">
    <name type="scientific">Anaerofilum hominis</name>
    <dbReference type="NCBI Taxonomy" id="2763016"/>
    <lineage>
        <taxon>Bacteria</taxon>
        <taxon>Bacillati</taxon>
        <taxon>Bacillota</taxon>
        <taxon>Clostridia</taxon>
        <taxon>Eubacteriales</taxon>
        <taxon>Oscillospiraceae</taxon>
        <taxon>Anaerofilum</taxon>
    </lineage>
</organism>
<proteinExistence type="predicted"/>
<keyword evidence="2" id="KW-0812">Transmembrane</keyword>
<evidence type="ECO:0000256" key="3">
    <source>
        <dbReference type="SAM" id="SignalP"/>
    </source>
</evidence>
<dbReference type="EMBL" id="JACONZ010000002">
    <property type="protein sequence ID" value="MBC5581023.1"/>
    <property type="molecule type" value="Genomic_DNA"/>
</dbReference>
<dbReference type="InterPro" id="IPR025645">
    <property type="entry name" value="DUF4349"/>
</dbReference>
<feature type="domain" description="DUF4349" evidence="4">
    <location>
        <begin position="66"/>
        <end position="276"/>
    </location>
</feature>
<keyword evidence="3" id="KW-0732">Signal</keyword>
<evidence type="ECO:0000256" key="2">
    <source>
        <dbReference type="SAM" id="Phobius"/>
    </source>
</evidence>
<dbReference type="Proteomes" id="UP000659630">
    <property type="component" value="Unassembled WGS sequence"/>
</dbReference>
<evidence type="ECO:0000313" key="6">
    <source>
        <dbReference type="Proteomes" id="UP000659630"/>
    </source>
</evidence>
<accession>A0A923IA07</accession>
<evidence type="ECO:0000256" key="1">
    <source>
        <dbReference type="SAM" id="MobiDB-lite"/>
    </source>
</evidence>
<dbReference type="PROSITE" id="PS51257">
    <property type="entry name" value="PROKAR_LIPOPROTEIN"/>
    <property type="match status" value="1"/>
</dbReference>
<feature type="transmembrane region" description="Helical" evidence="2">
    <location>
        <begin position="255"/>
        <end position="280"/>
    </location>
</feature>
<protein>
    <submittedName>
        <fullName evidence="5">DUF4349 domain-containing protein</fullName>
    </submittedName>
</protein>
<evidence type="ECO:0000313" key="5">
    <source>
        <dbReference type="EMBL" id="MBC5581023.1"/>
    </source>
</evidence>
<dbReference type="AlphaFoldDB" id="A0A923IA07"/>
<reference evidence="5" key="1">
    <citation type="submission" date="2020-08" db="EMBL/GenBank/DDBJ databases">
        <title>Genome public.</title>
        <authorList>
            <person name="Liu C."/>
            <person name="Sun Q."/>
        </authorList>
    </citation>
    <scope>NUCLEOTIDE SEQUENCE</scope>
    <source>
        <strain evidence="5">BX8</strain>
    </source>
</reference>
<gene>
    <name evidence="5" type="ORF">H8S23_05855</name>
</gene>
<feature type="signal peptide" evidence="3">
    <location>
        <begin position="1"/>
        <end position="24"/>
    </location>
</feature>